<accession>A0AAU9PJH5</accession>
<evidence type="ECO:0000259" key="2">
    <source>
        <dbReference type="PROSITE" id="PS50011"/>
    </source>
</evidence>
<dbReference type="GO" id="GO:0004672">
    <property type="term" value="F:protein kinase activity"/>
    <property type="evidence" value="ECO:0007669"/>
    <property type="project" value="InterPro"/>
</dbReference>
<keyword evidence="4" id="KW-1185">Reference proteome</keyword>
<evidence type="ECO:0000313" key="3">
    <source>
        <dbReference type="EMBL" id="CAH1450184.1"/>
    </source>
</evidence>
<dbReference type="Gene3D" id="1.10.510.10">
    <property type="entry name" value="Transferase(Phosphotransferase) domain 1"/>
    <property type="match status" value="1"/>
</dbReference>
<evidence type="ECO:0000313" key="4">
    <source>
        <dbReference type="Proteomes" id="UP001157418"/>
    </source>
</evidence>
<organism evidence="3 4">
    <name type="scientific">Lactuca virosa</name>
    <dbReference type="NCBI Taxonomy" id="75947"/>
    <lineage>
        <taxon>Eukaryota</taxon>
        <taxon>Viridiplantae</taxon>
        <taxon>Streptophyta</taxon>
        <taxon>Embryophyta</taxon>
        <taxon>Tracheophyta</taxon>
        <taxon>Spermatophyta</taxon>
        <taxon>Magnoliopsida</taxon>
        <taxon>eudicotyledons</taxon>
        <taxon>Gunneridae</taxon>
        <taxon>Pentapetalae</taxon>
        <taxon>asterids</taxon>
        <taxon>campanulids</taxon>
        <taxon>Asterales</taxon>
        <taxon>Asteraceae</taxon>
        <taxon>Cichorioideae</taxon>
        <taxon>Cichorieae</taxon>
        <taxon>Lactucinae</taxon>
        <taxon>Lactuca</taxon>
    </lineage>
</organism>
<dbReference type="EMBL" id="CAKMRJ010005634">
    <property type="protein sequence ID" value="CAH1450184.1"/>
    <property type="molecule type" value="Genomic_DNA"/>
</dbReference>
<comment type="caution">
    <text evidence="3">The sequence shown here is derived from an EMBL/GenBank/DDBJ whole genome shotgun (WGS) entry which is preliminary data.</text>
</comment>
<dbReference type="SMART" id="SM00220">
    <property type="entry name" value="S_TKc"/>
    <property type="match status" value="1"/>
</dbReference>
<dbReference type="PANTHER" id="PTHR48014">
    <property type="entry name" value="SERINE/THREONINE-PROTEIN KINASE FRAY2"/>
    <property type="match status" value="1"/>
</dbReference>
<name>A0AAU9PJH5_9ASTR</name>
<comment type="similarity">
    <text evidence="1">Belongs to the protein kinase superfamily. STE Ser/Thr protein kinase family. STE20 subfamily.</text>
</comment>
<evidence type="ECO:0000256" key="1">
    <source>
        <dbReference type="ARBA" id="ARBA00008874"/>
    </source>
</evidence>
<dbReference type="GO" id="GO:0005524">
    <property type="term" value="F:ATP binding"/>
    <property type="evidence" value="ECO:0007669"/>
    <property type="project" value="InterPro"/>
</dbReference>
<proteinExistence type="inferred from homology"/>
<dbReference type="PROSITE" id="PS50011">
    <property type="entry name" value="PROTEIN_KINASE_DOM"/>
    <property type="match status" value="1"/>
</dbReference>
<dbReference type="InterPro" id="IPR047173">
    <property type="entry name" value="STRAD_A/B-like"/>
</dbReference>
<dbReference type="SUPFAM" id="SSF56112">
    <property type="entry name" value="Protein kinase-like (PK-like)"/>
    <property type="match status" value="1"/>
</dbReference>
<dbReference type="PANTHER" id="PTHR48014:SF21">
    <property type="entry name" value="SERINE_THREONINE-PROTEIN KINASE FRAY2"/>
    <property type="match status" value="1"/>
</dbReference>
<gene>
    <name evidence="3" type="ORF">LVIROSA_LOCUS35620</name>
</gene>
<reference evidence="3 4" key="1">
    <citation type="submission" date="2022-01" db="EMBL/GenBank/DDBJ databases">
        <authorList>
            <person name="Xiong W."/>
            <person name="Schranz E."/>
        </authorList>
    </citation>
    <scope>NUCLEOTIDE SEQUENCE [LARGE SCALE GENOMIC DNA]</scope>
</reference>
<feature type="domain" description="Protein kinase" evidence="2">
    <location>
        <begin position="1"/>
        <end position="159"/>
    </location>
</feature>
<dbReference type="InterPro" id="IPR011009">
    <property type="entry name" value="Kinase-like_dom_sf"/>
</dbReference>
<dbReference type="AlphaFoldDB" id="A0AAU9PJH5"/>
<protein>
    <recommendedName>
        <fullName evidence="2">Protein kinase domain-containing protein</fullName>
    </recommendedName>
</protein>
<dbReference type="InterPro" id="IPR000719">
    <property type="entry name" value="Prot_kinase_dom"/>
</dbReference>
<dbReference type="Proteomes" id="UP001157418">
    <property type="component" value="Unassembled WGS sequence"/>
</dbReference>
<sequence>MAEGSCLHLMKTAYPDGFEEFVISSILKKTLKALVYLHHHGHIHHDAMSGNILLDTNGVIKLGDFGVSSCMFDRGDRQRSINTFVGTPCWMAPEVLHPRSGYDFKADIWSFGITALELAHVHLEQTKKKLLQMKVVNRSKRKPCNDPLLMICCLLAKRF</sequence>
<dbReference type="Pfam" id="PF00069">
    <property type="entry name" value="Pkinase"/>
    <property type="match status" value="1"/>
</dbReference>
<dbReference type="GO" id="GO:0043539">
    <property type="term" value="F:protein serine/threonine kinase activator activity"/>
    <property type="evidence" value="ECO:0007669"/>
    <property type="project" value="InterPro"/>
</dbReference>